<evidence type="ECO:0000313" key="3">
    <source>
        <dbReference type="Proteomes" id="UP001327560"/>
    </source>
</evidence>
<feature type="compositionally biased region" description="Low complexity" evidence="1">
    <location>
        <begin position="111"/>
        <end position="125"/>
    </location>
</feature>
<feature type="compositionally biased region" description="Polar residues" evidence="1">
    <location>
        <begin position="1"/>
        <end position="13"/>
    </location>
</feature>
<proteinExistence type="predicted"/>
<sequence>MDQATPQGFQFNNPVFTPPFLFPPPPTTKPQPASPSPSTPTKVETTSPSEVGEETQKSQIEEAEPKKFAFMDVSPEELLQNERSYVEESTKASPVDTESVKEIPPNGTLKQDGSASSEQSQSGQAPTILSVEALEKMMEDPTVQKMVHPNNMGGNNEWDNRLTEFLKKNNLSSLEVKQQFGKSNIVSSLIVMSIAEENTILKHTIFLK</sequence>
<dbReference type="EMBL" id="CP136892">
    <property type="protein sequence ID" value="WOL01393.1"/>
    <property type="molecule type" value="Genomic_DNA"/>
</dbReference>
<evidence type="ECO:0000313" key="2">
    <source>
        <dbReference type="EMBL" id="WOL01393.1"/>
    </source>
</evidence>
<dbReference type="GO" id="GO:0009535">
    <property type="term" value="C:chloroplast thylakoid membrane"/>
    <property type="evidence" value="ECO:0007669"/>
    <property type="project" value="TreeGrafter"/>
</dbReference>
<organism evidence="2 3">
    <name type="scientific">Canna indica</name>
    <name type="common">Indian-shot</name>
    <dbReference type="NCBI Taxonomy" id="4628"/>
    <lineage>
        <taxon>Eukaryota</taxon>
        <taxon>Viridiplantae</taxon>
        <taxon>Streptophyta</taxon>
        <taxon>Embryophyta</taxon>
        <taxon>Tracheophyta</taxon>
        <taxon>Spermatophyta</taxon>
        <taxon>Magnoliopsida</taxon>
        <taxon>Liliopsida</taxon>
        <taxon>Zingiberales</taxon>
        <taxon>Cannaceae</taxon>
        <taxon>Canna</taxon>
    </lineage>
</organism>
<dbReference type="GO" id="GO:0009658">
    <property type="term" value="P:chloroplast organization"/>
    <property type="evidence" value="ECO:0007669"/>
    <property type="project" value="TreeGrafter"/>
</dbReference>
<evidence type="ECO:0000256" key="1">
    <source>
        <dbReference type="SAM" id="MobiDB-lite"/>
    </source>
</evidence>
<dbReference type="GO" id="GO:0045037">
    <property type="term" value="P:protein import into chloroplast stroma"/>
    <property type="evidence" value="ECO:0007669"/>
    <property type="project" value="TreeGrafter"/>
</dbReference>
<feature type="compositionally biased region" description="Basic and acidic residues" evidence="1">
    <location>
        <begin position="54"/>
        <end position="69"/>
    </location>
</feature>
<accession>A0AAQ3QA15</accession>
<dbReference type="PANTHER" id="PTHR47296">
    <property type="entry name" value="PROTEIN TIC 40, CHLOROPLASTIC"/>
    <property type="match status" value="1"/>
</dbReference>
<name>A0AAQ3QA15_9LILI</name>
<gene>
    <name evidence="2" type="ORF">Cni_G10109</name>
</gene>
<dbReference type="AlphaFoldDB" id="A0AAQ3QA15"/>
<feature type="compositionally biased region" description="Pro residues" evidence="1">
    <location>
        <begin position="16"/>
        <end position="38"/>
    </location>
</feature>
<reference evidence="2 3" key="1">
    <citation type="submission" date="2023-10" db="EMBL/GenBank/DDBJ databases">
        <title>Chromosome-scale genome assembly provides insights into flower coloration mechanisms of Canna indica.</title>
        <authorList>
            <person name="Li C."/>
        </authorList>
    </citation>
    <scope>NUCLEOTIDE SEQUENCE [LARGE SCALE GENOMIC DNA]</scope>
    <source>
        <tissue evidence="2">Flower</tissue>
    </source>
</reference>
<feature type="region of interest" description="Disordered" evidence="1">
    <location>
        <begin position="1"/>
        <end position="125"/>
    </location>
</feature>
<keyword evidence="3" id="KW-1185">Reference proteome</keyword>
<dbReference type="GO" id="GO:0009706">
    <property type="term" value="C:chloroplast inner membrane"/>
    <property type="evidence" value="ECO:0007669"/>
    <property type="project" value="TreeGrafter"/>
</dbReference>
<dbReference type="Proteomes" id="UP001327560">
    <property type="component" value="Chromosome 3"/>
</dbReference>
<protein>
    <submittedName>
        <fullName evidence="2">Uncharacterized protein</fullName>
    </submittedName>
</protein>
<dbReference type="PANTHER" id="PTHR47296:SF1">
    <property type="entry name" value="PROTEIN TIC 40, CHLOROPLASTIC"/>
    <property type="match status" value="1"/>
</dbReference>